<keyword evidence="3" id="KW-0645">Protease</keyword>
<dbReference type="KEGG" id="bpb:bpr_I2607"/>
<feature type="transmembrane region" description="Helical" evidence="1">
    <location>
        <begin position="41"/>
        <end position="60"/>
    </location>
</feature>
<reference evidence="3 4" key="1">
    <citation type="journal article" date="2010" name="PLoS ONE">
        <title>The glycobiome of the rumen bacterium Butyrivibrio proteoclasticus B316(T) highlights adaptation to a polysaccharide-rich environment.</title>
        <authorList>
            <person name="Kelly W.J."/>
            <person name="Leahy S.C."/>
            <person name="Altermann E."/>
            <person name="Yeoman C.J."/>
            <person name="Dunne J.C."/>
            <person name="Kong Z."/>
            <person name="Pacheco D.M."/>
            <person name="Li D."/>
            <person name="Noel S.J."/>
            <person name="Moon C.D."/>
            <person name="Cookson A.L."/>
            <person name="Attwood G.T."/>
        </authorList>
    </citation>
    <scope>NUCLEOTIDE SEQUENCE [LARGE SCALE GENOMIC DNA]</scope>
    <source>
        <strain evidence="4">ATCC 51982 / DSM 14932 / B316</strain>
    </source>
</reference>
<evidence type="ECO:0000313" key="4">
    <source>
        <dbReference type="Proteomes" id="UP000001299"/>
    </source>
</evidence>
<name>E0RY82_BUTPB</name>
<dbReference type="eggNOG" id="COG1266">
    <property type="taxonomic scope" value="Bacteria"/>
</dbReference>
<keyword evidence="1" id="KW-0472">Membrane</keyword>
<feature type="transmembrane region" description="Helical" evidence="1">
    <location>
        <begin position="9"/>
        <end position="29"/>
    </location>
</feature>
<dbReference type="PANTHER" id="PTHR36435:SF1">
    <property type="entry name" value="CAAX AMINO TERMINAL PROTEASE FAMILY PROTEIN"/>
    <property type="match status" value="1"/>
</dbReference>
<dbReference type="Proteomes" id="UP000001299">
    <property type="component" value="Chromosome 1"/>
</dbReference>
<feature type="transmembrane region" description="Helical" evidence="1">
    <location>
        <begin position="285"/>
        <end position="307"/>
    </location>
</feature>
<dbReference type="RefSeq" id="WP_013281993.1">
    <property type="nucleotide sequence ID" value="NC_014387.1"/>
</dbReference>
<dbReference type="AlphaFoldDB" id="E0RY82"/>
<keyword evidence="3" id="KW-0378">Hydrolase</keyword>
<keyword evidence="1" id="KW-1133">Transmembrane helix</keyword>
<protein>
    <submittedName>
        <fullName evidence="3">CAAX amino terminal protease family protein</fullName>
    </submittedName>
</protein>
<dbReference type="InterPro" id="IPR003675">
    <property type="entry name" value="Rce1/LyrA-like_dom"/>
</dbReference>
<gene>
    <name evidence="3" type="ordered locus">bpr_I2607</name>
</gene>
<feature type="transmembrane region" description="Helical" evidence="1">
    <location>
        <begin position="237"/>
        <end position="259"/>
    </location>
</feature>
<dbReference type="Pfam" id="PF02517">
    <property type="entry name" value="Rce1-like"/>
    <property type="match status" value="1"/>
</dbReference>
<evidence type="ECO:0000256" key="1">
    <source>
        <dbReference type="SAM" id="Phobius"/>
    </source>
</evidence>
<evidence type="ECO:0000313" key="3">
    <source>
        <dbReference type="EMBL" id="ADL35340.1"/>
    </source>
</evidence>
<dbReference type="GO" id="GO:0006508">
    <property type="term" value="P:proteolysis"/>
    <property type="evidence" value="ECO:0007669"/>
    <property type="project" value="UniProtKB-KW"/>
</dbReference>
<keyword evidence="1" id="KW-0812">Transmembrane</keyword>
<organism evidence="3 4">
    <name type="scientific">Butyrivibrio proteoclasticus (strain ATCC 51982 / DSM 14932 / B316)</name>
    <name type="common">Clostridium proteoclasticum</name>
    <dbReference type="NCBI Taxonomy" id="515622"/>
    <lineage>
        <taxon>Bacteria</taxon>
        <taxon>Bacillati</taxon>
        <taxon>Bacillota</taxon>
        <taxon>Clostridia</taxon>
        <taxon>Lachnospirales</taxon>
        <taxon>Lachnospiraceae</taxon>
        <taxon>Butyrivibrio</taxon>
    </lineage>
</organism>
<sequence length="308" mass="33708">MDYRRANRAYLYMILSTIGLVLVLSLWYLNGGAEVSILMNNILSEAVVLIPALAAVFYSGDKLSVLIPFHKIHISSALLIVVYVLTLFPLVAFVNSVSMLFVENTVSALSDDVIAMPMWVMILSIGLLGPFIEEVVFRGIILQSYQRTGRIIGSIVLSSVLFGMMHMNFNQFAYGAVMGVMLALLVEATGTVLASFIAHAVFNTIEVVMMFLSSDALDEASELASDYMGELGGTVSTIIYHAYLLLAAVLFTTVSVLIVRKISEIEGRKEFLIGIPRNKRQGYKLVTIPLIIAIIVAVAFMFFSAGLI</sequence>
<dbReference type="PANTHER" id="PTHR36435">
    <property type="entry name" value="SLR1288 PROTEIN"/>
    <property type="match status" value="1"/>
</dbReference>
<dbReference type="InterPro" id="IPR052710">
    <property type="entry name" value="CAAX_protease"/>
</dbReference>
<dbReference type="GO" id="GO:0080120">
    <property type="term" value="P:CAAX-box protein maturation"/>
    <property type="evidence" value="ECO:0007669"/>
    <property type="project" value="UniProtKB-ARBA"/>
</dbReference>
<accession>E0RY82</accession>
<feature type="transmembrane region" description="Helical" evidence="1">
    <location>
        <begin position="72"/>
        <end position="94"/>
    </location>
</feature>
<dbReference type="EMBL" id="CP001810">
    <property type="protein sequence ID" value="ADL35340.1"/>
    <property type="molecule type" value="Genomic_DNA"/>
</dbReference>
<keyword evidence="4" id="KW-1185">Reference proteome</keyword>
<proteinExistence type="predicted"/>
<feature type="transmembrane region" description="Helical" evidence="1">
    <location>
        <begin position="114"/>
        <end position="137"/>
    </location>
</feature>
<dbReference type="GO" id="GO:0004175">
    <property type="term" value="F:endopeptidase activity"/>
    <property type="evidence" value="ECO:0007669"/>
    <property type="project" value="UniProtKB-ARBA"/>
</dbReference>
<feature type="transmembrane region" description="Helical" evidence="1">
    <location>
        <begin position="172"/>
        <end position="193"/>
    </location>
</feature>
<feature type="domain" description="CAAX prenyl protease 2/Lysostaphin resistance protein A-like" evidence="2">
    <location>
        <begin position="118"/>
        <end position="205"/>
    </location>
</feature>
<evidence type="ECO:0000259" key="2">
    <source>
        <dbReference type="Pfam" id="PF02517"/>
    </source>
</evidence>
<dbReference type="HOGENOM" id="CLU_057837_0_0_9"/>
<dbReference type="STRING" id="515622.bpr_I2607"/>